<dbReference type="OrthoDB" id="2379721at2"/>
<dbReference type="InterPro" id="IPR002645">
    <property type="entry name" value="STAS_dom"/>
</dbReference>
<organism evidence="3 4">
    <name type="scientific">Halobacillus mangrovi</name>
    <dbReference type="NCBI Taxonomy" id="402384"/>
    <lineage>
        <taxon>Bacteria</taxon>
        <taxon>Bacillati</taxon>
        <taxon>Bacillota</taxon>
        <taxon>Bacilli</taxon>
        <taxon>Bacillales</taxon>
        <taxon>Bacillaceae</taxon>
        <taxon>Halobacillus</taxon>
    </lineage>
</organism>
<dbReference type="STRING" id="402384.HM131_13985"/>
<dbReference type="Proteomes" id="UP000192527">
    <property type="component" value="Chromosome"/>
</dbReference>
<name>A0A1W5ZXA6_9BACI</name>
<evidence type="ECO:0000313" key="3">
    <source>
        <dbReference type="EMBL" id="ARI77887.1"/>
    </source>
</evidence>
<dbReference type="InterPro" id="IPR036513">
    <property type="entry name" value="STAS_dom_sf"/>
</dbReference>
<dbReference type="PROSITE" id="PS50801">
    <property type="entry name" value="STAS"/>
    <property type="match status" value="1"/>
</dbReference>
<dbReference type="KEGG" id="hmn:HM131_13985"/>
<protein>
    <submittedName>
        <fullName evidence="3">Anti-anti-sigma factor</fullName>
    </submittedName>
</protein>
<dbReference type="Gene3D" id="3.30.750.24">
    <property type="entry name" value="STAS domain"/>
    <property type="match status" value="1"/>
</dbReference>
<evidence type="ECO:0000259" key="2">
    <source>
        <dbReference type="PROSITE" id="PS50801"/>
    </source>
</evidence>
<sequence>MEFTFHDSDQLKDFFENNKLVFEGILLSEAVYVKDKIDEILHIGNIDLVNNAKKLVVYIIDEKDEDLKHFAKLEGIAWAQHSIEISFKLEWVQAIRRTIWTFIEEYNDLKKNSLGIEEFFHLEREINNRVDEFLNTFFINYTIYKDSLIKEQKELVENLSVPIIPIDSAICILPLIGDLDLHRVEIINEKVLDQISHLRIQHLIMDLSGVATMKGETIAELKKVIDGISMMGCETVITGLRKEIVREMTNVGIQFNRQTKTLGTLQQALNEYFVH</sequence>
<dbReference type="RefSeq" id="WP_085030348.1">
    <property type="nucleotide sequence ID" value="NZ_CP020772.1"/>
</dbReference>
<reference evidence="3 4" key="1">
    <citation type="submission" date="2017-04" db="EMBL/GenBank/DDBJ databases">
        <title>The whole genome sequencing and assembly of Halobacillus mangrovi strain.</title>
        <authorList>
            <person name="Lee S.-J."/>
            <person name="Park M.-K."/>
            <person name="Kim J.-Y."/>
            <person name="Lee Y.-J."/>
            <person name="Yi H."/>
            <person name="Bahn Y.-S."/>
            <person name="Kim J.F."/>
            <person name="Lee D.-W."/>
        </authorList>
    </citation>
    <scope>NUCLEOTIDE SEQUENCE [LARGE SCALE GENOMIC DNA]</scope>
    <source>
        <strain evidence="3 4">KTB 131</strain>
    </source>
</reference>
<dbReference type="AlphaFoldDB" id="A0A1W5ZXA6"/>
<feature type="domain" description="STAS" evidence="2">
    <location>
        <begin position="160"/>
        <end position="272"/>
    </location>
</feature>
<evidence type="ECO:0000256" key="1">
    <source>
        <dbReference type="ARBA" id="ARBA00022553"/>
    </source>
</evidence>
<proteinExistence type="predicted"/>
<keyword evidence="4" id="KW-1185">Reference proteome</keyword>
<evidence type="ECO:0000313" key="4">
    <source>
        <dbReference type="Proteomes" id="UP000192527"/>
    </source>
</evidence>
<keyword evidence="1" id="KW-0597">Phosphoprotein</keyword>
<dbReference type="EMBL" id="CP020772">
    <property type="protein sequence ID" value="ARI77887.1"/>
    <property type="molecule type" value="Genomic_DNA"/>
</dbReference>
<dbReference type="SUPFAM" id="SSF52091">
    <property type="entry name" value="SpoIIaa-like"/>
    <property type="match status" value="1"/>
</dbReference>
<dbReference type="PANTHER" id="PTHR33745:SF3">
    <property type="entry name" value="RSBT CO-ANTAGONIST PROTEIN RSBRC"/>
    <property type="match status" value="1"/>
</dbReference>
<dbReference type="PANTHER" id="PTHR33745">
    <property type="entry name" value="RSBT ANTAGONIST PROTEIN RSBS-RELATED"/>
    <property type="match status" value="1"/>
</dbReference>
<dbReference type="CDD" id="cd07041">
    <property type="entry name" value="STAS_RsbR_RsbS_like"/>
    <property type="match status" value="1"/>
</dbReference>
<gene>
    <name evidence="3" type="ORF">HM131_13985</name>
</gene>
<dbReference type="InterPro" id="IPR051932">
    <property type="entry name" value="Bact_StressResp_Reg"/>
</dbReference>
<dbReference type="Pfam" id="PF01740">
    <property type="entry name" value="STAS"/>
    <property type="match status" value="1"/>
</dbReference>
<accession>A0A1W5ZXA6</accession>